<keyword evidence="1" id="KW-0812">Transmembrane</keyword>
<feature type="transmembrane region" description="Helical" evidence="1">
    <location>
        <begin position="77"/>
        <end position="96"/>
    </location>
</feature>
<organism evidence="2 3">
    <name type="scientific">Skermania pinensis</name>
    <dbReference type="NCBI Taxonomy" id="39122"/>
    <lineage>
        <taxon>Bacteria</taxon>
        <taxon>Bacillati</taxon>
        <taxon>Actinomycetota</taxon>
        <taxon>Actinomycetes</taxon>
        <taxon>Mycobacteriales</taxon>
        <taxon>Gordoniaceae</taxon>
        <taxon>Skermania</taxon>
    </lineage>
</organism>
<feature type="transmembrane region" description="Helical" evidence="1">
    <location>
        <begin position="148"/>
        <end position="177"/>
    </location>
</feature>
<evidence type="ECO:0000313" key="2">
    <source>
        <dbReference type="EMBL" id="QXQ15117.1"/>
    </source>
</evidence>
<feature type="transmembrane region" description="Helical" evidence="1">
    <location>
        <begin position="198"/>
        <end position="219"/>
    </location>
</feature>
<reference evidence="2" key="1">
    <citation type="submission" date="2021-07" db="EMBL/GenBank/DDBJ databases">
        <title>Candidatus Kaistella beijingensis sp. nov. isolated from a municipal wastewater treatment plant is involved in sludge foaming.</title>
        <authorList>
            <person name="Song Y."/>
            <person name="Liu S.-J."/>
        </authorList>
    </citation>
    <scope>NUCLEOTIDE SEQUENCE</scope>
    <source>
        <strain evidence="2">DSM 43998</strain>
    </source>
</reference>
<dbReference type="EMBL" id="CP079105">
    <property type="protein sequence ID" value="QXQ15117.1"/>
    <property type="molecule type" value="Genomic_DNA"/>
</dbReference>
<keyword evidence="1" id="KW-0472">Membrane</keyword>
<sequence length="226" mass="23759">MTAGYLSQMAGFGLLGFDPTIALIAVTGLLTGIRPRDVAVFLGTALVATPLFGTVLAAAVGRRFAGVDWWHLLRTGWWPAVVEFVVAALLVGWLLSRRRHGRTARAERAPRAGIAGAVGLALVLVLAWTADPGFVAGVVASGRTDSVLAMVLGQLVWVLIAQCLSVAVLVAMTVTAPQRLAERFAATWARTADLRFRLVDLALAVAAIGLVADAGWYLVSGDYLVG</sequence>
<evidence type="ECO:0008006" key="4">
    <source>
        <dbReference type="Google" id="ProtNLM"/>
    </source>
</evidence>
<dbReference type="Proteomes" id="UP000887023">
    <property type="component" value="Chromosome"/>
</dbReference>
<protein>
    <recommendedName>
        <fullName evidence="4">Sap, sulfolipid-1-addressing protein</fullName>
    </recommendedName>
</protein>
<evidence type="ECO:0000313" key="3">
    <source>
        <dbReference type="Proteomes" id="UP000887023"/>
    </source>
</evidence>
<feature type="transmembrane region" description="Helical" evidence="1">
    <location>
        <begin position="40"/>
        <end position="65"/>
    </location>
</feature>
<feature type="transmembrane region" description="Helical" evidence="1">
    <location>
        <begin position="12"/>
        <end position="33"/>
    </location>
</feature>
<name>A0ABX8SD93_9ACTN</name>
<dbReference type="RefSeq" id="WP_066473179.1">
    <property type="nucleotide sequence ID" value="NZ_CBCRUZ010000013.1"/>
</dbReference>
<gene>
    <name evidence="2" type="ORF">KV203_07165</name>
</gene>
<evidence type="ECO:0000256" key="1">
    <source>
        <dbReference type="SAM" id="Phobius"/>
    </source>
</evidence>
<accession>A0ABX8SD93</accession>
<proteinExistence type="predicted"/>
<keyword evidence="1" id="KW-1133">Transmembrane helix</keyword>
<keyword evidence="3" id="KW-1185">Reference proteome</keyword>